<keyword evidence="3" id="KW-0456">Lyase</keyword>
<protein>
    <recommendedName>
        <fullName evidence="1">D-lactate dehydratase</fullName>
        <ecNumber evidence="1">4.2.1.130</ecNumber>
    </recommendedName>
</protein>
<dbReference type="GO" id="GO:0005737">
    <property type="term" value="C:cytoplasm"/>
    <property type="evidence" value="ECO:0007669"/>
    <property type="project" value="TreeGrafter"/>
</dbReference>
<dbReference type="PANTHER" id="PTHR48094:SF11">
    <property type="entry name" value="GLUTATHIONE-INDEPENDENT GLYOXALASE HSP31-RELATED"/>
    <property type="match status" value="1"/>
</dbReference>
<evidence type="ECO:0000259" key="6">
    <source>
        <dbReference type="Pfam" id="PF01965"/>
    </source>
</evidence>
<accession>A0A1L9Q3N1</accession>
<dbReference type="PANTHER" id="PTHR48094">
    <property type="entry name" value="PROTEIN/NUCLEIC ACID DEGLYCASE DJ-1-RELATED"/>
    <property type="match status" value="1"/>
</dbReference>
<sequence>MSPKQKFLFVLSSQRTLPSRGTPTGWYLPELVHPYNKLAPVFDIVVSSPAGGEAPLDPYSIEATKEDPECVAFLKDKSSVWKNTARLDSLLGKASEFAGIFYVGGHGPMFDLAGDETSHTLAREFYEAGKVVSAVCHGPAALVNVRLSNGGYLVAGQQITGISDMEEEILKFTQDMPFLLETELRKHGAIYEKADGPFGIKIITSGEKGKLVTGQNPPSAAVIGESIIRAAGL</sequence>
<comment type="similarity">
    <text evidence="4">Belongs to the peptidase C56 family. HSP31-like subfamily.</text>
</comment>
<dbReference type="InterPro" id="IPR029062">
    <property type="entry name" value="Class_I_gatase-like"/>
</dbReference>
<dbReference type="GO" id="GO:0019172">
    <property type="term" value="F:glyoxalase III activity"/>
    <property type="evidence" value="ECO:0007669"/>
    <property type="project" value="UniProtKB-EC"/>
</dbReference>
<dbReference type="Gene3D" id="3.40.50.880">
    <property type="match status" value="1"/>
</dbReference>
<keyword evidence="2" id="KW-0346">Stress response</keyword>
<evidence type="ECO:0000256" key="1">
    <source>
        <dbReference type="ARBA" id="ARBA00013134"/>
    </source>
</evidence>
<gene>
    <name evidence="7" type="ORF">ASPVEDRAFT_34493</name>
</gene>
<dbReference type="GeneID" id="63726368"/>
<dbReference type="VEuPathDB" id="FungiDB:ASPVEDRAFT_34493"/>
<dbReference type="Pfam" id="PF01965">
    <property type="entry name" value="DJ-1_PfpI"/>
    <property type="match status" value="1"/>
</dbReference>
<dbReference type="EMBL" id="KV878139">
    <property type="protein sequence ID" value="OJJ08328.1"/>
    <property type="molecule type" value="Genomic_DNA"/>
</dbReference>
<dbReference type="SUPFAM" id="SSF52317">
    <property type="entry name" value="Class I glutamine amidotransferase-like"/>
    <property type="match status" value="1"/>
</dbReference>
<feature type="domain" description="DJ-1/PfpI" evidence="6">
    <location>
        <begin position="90"/>
        <end position="221"/>
    </location>
</feature>
<reference evidence="8" key="1">
    <citation type="journal article" date="2017" name="Genome Biol.">
        <title>Comparative genomics reveals high biological diversity and specific adaptations in the industrially and medically important fungal genus Aspergillus.</title>
        <authorList>
            <person name="de Vries R.P."/>
            <person name="Riley R."/>
            <person name="Wiebenga A."/>
            <person name="Aguilar-Osorio G."/>
            <person name="Amillis S."/>
            <person name="Uchima C.A."/>
            <person name="Anderluh G."/>
            <person name="Asadollahi M."/>
            <person name="Askin M."/>
            <person name="Barry K."/>
            <person name="Battaglia E."/>
            <person name="Bayram O."/>
            <person name="Benocci T."/>
            <person name="Braus-Stromeyer S.A."/>
            <person name="Caldana C."/>
            <person name="Canovas D."/>
            <person name="Cerqueira G.C."/>
            <person name="Chen F."/>
            <person name="Chen W."/>
            <person name="Choi C."/>
            <person name="Clum A."/>
            <person name="Dos Santos R.A."/>
            <person name="Damasio A.R."/>
            <person name="Diallinas G."/>
            <person name="Emri T."/>
            <person name="Fekete E."/>
            <person name="Flipphi M."/>
            <person name="Freyberg S."/>
            <person name="Gallo A."/>
            <person name="Gournas C."/>
            <person name="Habgood R."/>
            <person name="Hainaut M."/>
            <person name="Harispe M.L."/>
            <person name="Henrissat B."/>
            <person name="Hilden K.S."/>
            <person name="Hope R."/>
            <person name="Hossain A."/>
            <person name="Karabika E."/>
            <person name="Karaffa L."/>
            <person name="Karanyi Z."/>
            <person name="Krasevec N."/>
            <person name="Kuo A."/>
            <person name="Kusch H."/>
            <person name="LaButti K."/>
            <person name="Lagendijk E.L."/>
            <person name="Lapidus A."/>
            <person name="Levasseur A."/>
            <person name="Lindquist E."/>
            <person name="Lipzen A."/>
            <person name="Logrieco A.F."/>
            <person name="MacCabe A."/>
            <person name="Maekelae M.R."/>
            <person name="Malavazi I."/>
            <person name="Melin P."/>
            <person name="Meyer V."/>
            <person name="Mielnichuk N."/>
            <person name="Miskei M."/>
            <person name="Molnar A.P."/>
            <person name="Mule G."/>
            <person name="Ngan C.Y."/>
            <person name="Orejas M."/>
            <person name="Orosz E."/>
            <person name="Ouedraogo J.P."/>
            <person name="Overkamp K.M."/>
            <person name="Park H.-S."/>
            <person name="Perrone G."/>
            <person name="Piumi F."/>
            <person name="Punt P.J."/>
            <person name="Ram A.F."/>
            <person name="Ramon A."/>
            <person name="Rauscher S."/>
            <person name="Record E."/>
            <person name="Riano-Pachon D.M."/>
            <person name="Robert V."/>
            <person name="Roehrig J."/>
            <person name="Ruller R."/>
            <person name="Salamov A."/>
            <person name="Salih N.S."/>
            <person name="Samson R.A."/>
            <person name="Sandor E."/>
            <person name="Sanguinetti M."/>
            <person name="Schuetze T."/>
            <person name="Sepcic K."/>
            <person name="Shelest E."/>
            <person name="Sherlock G."/>
            <person name="Sophianopoulou V."/>
            <person name="Squina F.M."/>
            <person name="Sun H."/>
            <person name="Susca A."/>
            <person name="Todd R.B."/>
            <person name="Tsang A."/>
            <person name="Unkles S.E."/>
            <person name="van de Wiele N."/>
            <person name="van Rossen-Uffink D."/>
            <person name="Oliveira J.V."/>
            <person name="Vesth T.C."/>
            <person name="Visser J."/>
            <person name="Yu J.-H."/>
            <person name="Zhou M."/>
            <person name="Andersen M.R."/>
            <person name="Archer D.B."/>
            <person name="Baker S.E."/>
            <person name="Benoit I."/>
            <person name="Brakhage A.A."/>
            <person name="Braus G.H."/>
            <person name="Fischer R."/>
            <person name="Frisvad J.C."/>
            <person name="Goldman G.H."/>
            <person name="Houbraken J."/>
            <person name="Oakley B."/>
            <person name="Pocsi I."/>
            <person name="Scazzocchio C."/>
            <person name="Seiboth B."/>
            <person name="vanKuyk P.A."/>
            <person name="Wortman J."/>
            <person name="Dyer P.S."/>
            <person name="Grigoriev I.V."/>
        </authorList>
    </citation>
    <scope>NUCLEOTIDE SEQUENCE [LARGE SCALE GENOMIC DNA]</scope>
    <source>
        <strain evidence="8">CBS 583.65</strain>
    </source>
</reference>
<dbReference type="AlphaFoldDB" id="A0A1L9Q3N1"/>
<dbReference type="STRING" id="1036611.A0A1L9Q3N1"/>
<evidence type="ECO:0000313" key="7">
    <source>
        <dbReference type="EMBL" id="OJJ08328.1"/>
    </source>
</evidence>
<proteinExistence type="inferred from homology"/>
<dbReference type="GO" id="GO:0019243">
    <property type="term" value="P:methylglyoxal catabolic process to D-lactate via S-lactoyl-glutathione"/>
    <property type="evidence" value="ECO:0007669"/>
    <property type="project" value="TreeGrafter"/>
</dbReference>
<keyword evidence="8" id="KW-1185">Reference proteome</keyword>
<evidence type="ECO:0000256" key="4">
    <source>
        <dbReference type="ARBA" id="ARBA00038493"/>
    </source>
</evidence>
<dbReference type="OrthoDB" id="543156at2759"/>
<dbReference type="EC" id="4.2.1.130" evidence="1"/>
<dbReference type="Proteomes" id="UP000184073">
    <property type="component" value="Unassembled WGS sequence"/>
</dbReference>
<organism evidence="7 8">
    <name type="scientific">Aspergillus versicolor CBS 583.65</name>
    <dbReference type="NCBI Taxonomy" id="1036611"/>
    <lineage>
        <taxon>Eukaryota</taxon>
        <taxon>Fungi</taxon>
        <taxon>Dikarya</taxon>
        <taxon>Ascomycota</taxon>
        <taxon>Pezizomycotina</taxon>
        <taxon>Eurotiomycetes</taxon>
        <taxon>Eurotiomycetidae</taxon>
        <taxon>Eurotiales</taxon>
        <taxon>Aspergillaceae</taxon>
        <taxon>Aspergillus</taxon>
        <taxon>Aspergillus subgen. Nidulantes</taxon>
    </lineage>
</organism>
<dbReference type="InterPro" id="IPR002818">
    <property type="entry name" value="DJ-1/PfpI"/>
</dbReference>
<name>A0A1L9Q3N1_ASPVE</name>
<dbReference type="RefSeq" id="XP_040674090.1">
    <property type="nucleotide sequence ID" value="XM_040810857.1"/>
</dbReference>
<dbReference type="CDD" id="cd03141">
    <property type="entry name" value="GATase1_Hsp31_like"/>
    <property type="match status" value="1"/>
</dbReference>
<dbReference type="InterPro" id="IPR050325">
    <property type="entry name" value="Prot/Nucl_acid_deglycase"/>
</dbReference>
<evidence type="ECO:0000313" key="8">
    <source>
        <dbReference type="Proteomes" id="UP000184073"/>
    </source>
</evidence>
<evidence type="ECO:0000256" key="2">
    <source>
        <dbReference type="ARBA" id="ARBA00023016"/>
    </source>
</evidence>
<comment type="catalytic activity">
    <reaction evidence="5">
        <text>methylglyoxal + H2O = (R)-lactate + H(+)</text>
        <dbReference type="Rhea" id="RHEA:27754"/>
        <dbReference type="ChEBI" id="CHEBI:15377"/>
        <dbReference type="ChEBI" id="CHEBI:15378"/>
        <dbReference type="ChEBI" id="CHEBI:16004"/>
        <dbReference type="ChEBI" id="CHEBI:17158"/>
        <dbReference type="EC" id="4.2.1.130"/>
    </reaction>
</comment>
<evidence type="ECO:0000256" key="5">
    <source>
        <dbReference type="ARBA" id="ARBA00048082"/>
    </source>
</evidence>
<evidence type="ECO:0000256" key="3">
    <source>
        <dbReference type="ARBA" id="ARBA00023239"/>
    </source>
</evidence>